<dbReference type="OrthoDB" id="9766710at2"/>
<evidence type="ECO:0000256" key="4">
    <source>
        <dbReference type="SAM" id="SignalP"/>
    </source>
</evidence>
<feature type="chain" id="PRO_5005505401" evidence="4">
    <location>
        <begin position="38"/>
        <end position="597"/>
    </location>
</feature>
<dbReference type="InterPro" id="IPR051012">
    <property type="entry name" value="CellSynth/LPSAsmb/PSIAsmb"/>
</dbReference>
<name>A0A0K6IBL4_9HYPH</name>
<reference evidence="6" key="1">
    <citation type="submission" date="2015-08" db="EMBL/GenBank/DDBJ databases">
        <authorList>
            <person name="Varghese N."/>
        </authorList>
    </citation>
    <scope>NUCLEOTIDE SEQUENCE [LARGE SCALE GENOMIC DNA]</scope>
    <source>
        <strain evidence="6">DSM 23407</strain>
    </source>
</reference>
<keyword evidence="2 3" id="KW-0802">TPR repeat</keyword>
<evidence type="ECO:0000256" key="3">
    <source>
        <dbReference type="PROSITE-ProRule" id="PRU00339"/>
    </source>
</evidence>
<dbReference type="PANTHER" id="PTHR45586">
    <property type="entry name" value="TPR REPEAT-CONTAINING PROTEIN PA4667"/>
    <property type="match status" value="1"/>
</dbReference>
<gene>
    <name evidence="5" type="ORF">Ga0061067_11925</name>
</gene>
<dbReference type="SUPFAM" id="SSF48452">
    <property type="entry name" value="TPR-like"/>
    <property type="match status" value="2"/>
</dbReference>
<dbReference type="EMBL" id="CYHE01000019">
    <property type="protein sequence ID" value="CUB00525.1"/>
    <property type="molecule type" value="Genomic_DNA"/>
</dbReference>
<keyword evidence="4" id="KW-0732">Signal</keyword>
<feature type="repeat" description="TPR" evidence="3">
    <location>
        <begin position="499"/>
        <end position="532"/>
    </location>
</feature>
<evidence type="ECO:0000256" key="1">
    <source>
        <dbReference type="ARBA" id="ARBA00022737"/>
    </source>
</evidence>
<dbReference type="PROSITE" id="PS50293">
    <property type="entry name" value="TPR_REGION"/>
    <property type="match status" value="1"/>
</dbReference>
<organism evidence="5 6">
    <name type="scientific">Pannonibacter indicus</name>
    <dbReference type="NCBI Taxonomy" id="466044"/>
    <lineage>
        <taxon>Bacteria</taxon>
        <taxon>Pseudomonadati</taxon>
        <taxon>Pseudomonadota</taxon>
        <taxon>Alphaproteobacteria</taxon>
        <taxon>Hyphomicrobiales</taxon>
        <taxon>Stappiaceae</taxon>
        <taxon>Pannonibacter</taxon>
    </lineage>
</organism>
<evidence type="ECO:0000313" key="5">
    <source>
        <dbReference type="EMBL" id="CUB00525.1"/>
    </source>
</evidence>
<dbReference type="PANTHER" id="PTHR45586:SF1">
    <property type="entry name" value="LIPOPOLYSACCHARIDE ASSEMBLY PROTEIN B"/>
    <property type="match status" value="1"/>
</dbReference>
<dbReference type="InterPro" id="IPR019734">
    <property type="entry name" value="TPR_rpt"/>
</dbReference>
<dbReference type="SMART" id="SM00028">
    <property type="entry name" value="TPR"/>
    <property type="match status" value="7"/>
</dbReference>
<sequence length="597" mass="65212">MTTLTDVPAQKRKISASRCSRLLLGVALLMVPVQVQASSGEPVATQPQYGTPQDLPVTQAGSYLAARLAARWNDFPSAAAFFEEALGTDPENGLLVERAFMLRMASGDFEDARILAEDMQALKIRNFMASLLKSLDLARGGSFREASQTLESDGGGPLSDLTAGISKAWFDLGAGDLKKALAGLDALKGPDWFNVFKHNHAALMAQQAGRMDIALTRIKQAYEADRGALKVADTYAILLASAGKKKEAIAVLDQYDQLIPSHPILSQTRARIEKGEKFGPVVADPLMGIAELLSGLGSAIGNDGAEELGAALLNLSLDLNGDGDFAALALGGLYNRLNAPDRAITALERVPESSPLKRDAEIQIGLNFNALEKVDESRQHLQALIDKDPADLEAIIALGNVLRSREMFAEAEVVYTKGIDTVDKPQPEHWGLYYNRGICRERLKKWNEAEVDLRTALELYPDQPQVLNYLGYSLVDQGMKLDEAMQMIQTAVRLRPSDGYIVDSLGWAYYRLGRYEEATRELERAVQLRPADPVINDHLGDAYWKVGRRLEARFQWNHARDLNPTPEDLAKILDKIDNGLPDTPAAVEASAPPKNGG</sequence>
<dbReference type="Pfam" id="PF07719">
    <property type="entry name" value="TPR_2"/>
    <property type="match status" value="1"/>
</dbReference>
<dbReference type="Pfam" id="PF13414">
    <property type="entry name" value="TPR_11"/>
    <property type="match status" value="1"/>
</dbReference>
<dbReference type="PROSITE" id="PS50005">
    <property type="entry name" value="TPR"/>
    <property type="match status" value="1"/>
</dbReference>
<feature type="signal peptide" evidence="4">
    <location>
        <begin position="1"/>
        <end position="37"/>
    </location>
</feature>
<protein>
    <submittedName>
        <fullName evidence="5">TPR repeat</fullName>
    </submittedName>
</protein>
<keyword evidence="1" id="KW-0677">Repeat</keyword>
<dbReference type="AlphaFoldDB" id="A0A0K6IBL4"/>
<dbReference type="InterPro" id="IPR013105">
    <property type="entry name" value="TPR_2"/>
</dbReference>
<dbReference type="InterPro" id="IPR011990">
    <property type="entry name" value="TPR-like_helical_dom_sf"/>
</dbReference>
<accession>A0A0K6IBL4</accession>
<dbReference type="RefSeq" id="WP_055457043.1">
    <property type="nucleotide sequence ID" value="NZ_CYHE01000019.1"/>
</dbReference>
<evidence type="ECO:0000256" key="2">
    <source>
        <dbReference type="ARBA" id="ARBA00022803"/>
    </source>
</evidence>
<dbReference type="Proteomes" id="UP000183900">
    <property type="component" value="Unassembled WGS sequence"/>
</dbReference>
<dbReference type="Gene3D" id="1.25.40.10">
    <property type="entry name" value="Tetratricopeptide repeat domain"/>
    <property type="match status" value="2"/>
</dbReference>
<keyword evidence="6" id="KW-1185">Reference proteome</keyword>
<evidence type="ECO:0000313" key="6">
    <source>
        <dbReference type="Proteomes" id="UP000183900"/>
    </source>
</evidence>
<proteinExistence type="predicted"/>